<dbReference type="SUPFAM" id="SSF48498">
    <property type="entry name" value="Tetracyclin repressor-like, C-terminal domain"/>
    <property type="match status" value="1"/>
</dbReference>
<feature type="DNA-binding region" description="H-T-H motif" evidence="2">
    <location>
        <begin position="38"/>
        <end position="57"/>
    </location>
</feature>
<dbReference type="InterPro" id="IPR009057">
    <property type="entry name" value="Homeodomain-like_sf"/>
</dbReference>
<keyword evidence="1 2" id="KW-0238">DNA-binding</keyword>
<feature type="domain" description="HTH tetR-type" evidence="3">
    <location>
        <begin position="15"/>
        <end position="75"/>
    </location>
</feature>
<gene>
    <name evidence="4" type="ORF">ACFOFO_20530</name>
</gene>
<reference evidence="5" key="1">
    <citation type="journal article" date="2019" name="Int. J. Syst. Evol. Microbiol.">
        <title>The Global Catalogue of Microorganisms (GCM) 10K type strain sequencing project: providing services to taxonomists for standard genome sequencing and annotation.</title>
        <authorList>
            <consortium name="The Broad Institute Genomics Platform"/>
            <consortium name="The Broad Institute Genome Sequencing Center for Infectious Disease"/>
            <person name="Wu L."/>
            <person name="Ma J."/>
        </authorList>
    </citation>
    <scope>NUCLEOTIDE SEQUENCE [LARGE SCALE GENOMIC DNA]</scope>
    <source>
        <strain evidence="5">KCTC 42986</strain>
    </source>
</reference>
<dbReference type="Pfam" id="PF00440">
    <property type="entry name" value="TetR_N"/>
    <property type="match status" value="1"/>
</dbReference>
<dbReference type="InterPro" id="IPR001647">
    <property type="entry name" value="HTH_TetR"/>
</dbReference>
<dbReference type="Proteomes" id="UP001595530">
    <property type="component" value="Unassembled WGS sequence"/>
</dbReference>
<name>A0ABV7F5E7_9BURK</name>
<evidence type="ECO:0000313" key="4">
    <source>
        <dbReference type="EMBL" id="MFC3110319.1"/>
    </source>
</evidence>
<dbReference type="Gene3D" id="1.10.357.10">
    <property type="entry name" value="Tetracycline Repressor, domain 2"/>
    <property type="match status" value="1"/>
</dbReference>
<evidence type="ECO:0000259" key="3">
    <source>
        <dbReference type="PROSITE" id="PS50977"/>
    </source>
</evidence>
<dbReference type="PROSITE" id="PS50977">
    <property type="entry name" value="HTH_TETR_2"/>
    <property type="match status" value="1"/>
</dbReference>
<dbReference type="InterPro" id="IPR050109">
    <property type="entry name" value="HTH-type_TetR-like_transc_reg"/>
</dbReference>
<evidence type="ECO:0000313" key="5">
    <source>
        <dbReference type="Proteomes" id="UP001595530"/>
    </source>
</evidence>
<dbReference type="SUPFAM" id="SSF46689">
    <property type="entry name" value="Homeodomain-like"/>
    <property type="match status" value="1"/>
</dbReference>
<dbReference type="InterPro" id="IPR036271">
    <property type="entry name" value="Tet_transcr_reg_TetR-rel_C_sf"/>
</dbReference>
<dbReference type="PRINTS" id="PR00455">
    <property type="entry name" value="HTHTETR"/>
</dbReference>
<evidence type="ECO:0000256" key="2">
    <source>
        <dbReference type="PROSITE-ProRule" id="PRU00335"/>
    </source>
</evidence>
<organism evidence="4 5">
    <name type="scientific">Undibacterium arcticum</name>
    <dbReference type="NCBI Taxonomy" id="1762892"/>
    <lineage>
        <taxon>Bacteria</taxon>
        <taxon>Pseudomonadati</taxon>
        <taxon>Pseudomonadota</taxon>
        <taxon>Betaproteobacteria</taxon>
        <taxon>Burkholderiales</taxon>
        <taxon>Oxalobacteraceae</taxon>
        <taxon>Undibacterium</taxon>
    </lineage>
</organism>
<proteinExistence type="predicted"/>
<accession>A0ABV7F5E7</accession>
<dbReference type="RefSeq" id="WP_390328246.1">
    <property type="nucleotide sequence ID" value="NZ_JBHRTP010000072.1"/>
</dbReference>
<comment type="caution">
    <text evidence="4">The sequence shown here is derived from an EMBL/GenBank/DDBJ whole genome shotgun (WGS) entry which is preliminary data.</text>
</comment>
<protein>
    <submittedName>
        <fullName evidence="4">TetR/AcrR family transcriptional regulator</fullName>
    </submittedName>
</protein>
<keyword evidence="5" id="KW-1185">Reference proteome</keyword>
<dbReference type="PANTHER" id="PTHR30055:SF223">
    <property type="entry name" value="HTH-TYPE TRANSCRIPTIONAL REGULATOR UIDR"/>
    <property type="match status" value="1"/>
</dbReference>
<dbReference type="EMBL" id="JBHRTP010000072">
    <property type="protein sequence ID" value="MFC3110319.1"/>
    <property type="molecule type" value="Genomic_DNA"/>
</dbReference>
<evidence type="ECO:0000256" key="1">
    <source>
        <dbReference type="ARBA" id="ARBA00023125"/>
    </source>
</evidence>
<sequence length="214" mass="24272">MLCPFNKPRWERRKEARPQELLAAALDLFVERGFAVTRLEDVAKRAGVSKGTLYLYFANKEELFKAVVRENILPVLGEAEAMIDSFEGNSIDLFRDIVLGWWERVGDTTLSGITKLILAESGNFPELAKFYHDEVISRGNAMIGRLLQRGIERGEFRQLEIQNLTKVIVAPIIMLMMWKHSFGACQIEPISPKDYLNSFIDLCLHGVLNDEVGA</sequence>
<dbReference type="PANTHER" id="PTHR30055">
    <property type="entry name" value="HTH-TYPE TRANSCRIPTIONAL REGULATOR RUTR"/>
    <property type="match status" value="1"/>
</dbReference>